<sequence>MMTKQLYTARFIEVASLEATIPTWPPAFHCTNLTRNRQRLTLDCVLSMSRQANAVVQLSFFM</sequence>
<dbReference type="EMBL" id="CM047586">
    <property type="protein sequence ID" value="KAI9909318.1"/>
    <property type="molecule type" value="Genomic_DNA"/>
</dbReference>
<accession>A0ACC0VUA0</accession>
<reference evidence="1 2" key="1">
    <citation type="journal article" date="2022" name="bioRxiv">
        <title>The genome of the oomycete Peronosclerospora sorghi, a cosmopolitan pathogen of maize and sorghum, is inflated with dispersed pseudogenes.</title>
        <authorList>
            <person name="Fletcher K."/>
            <person name="Martin F."/>
            <person name="Isakeit T."/>
            <person name="Cavanaugh K."/>
            <person name="Magill C."/>
            <person name="Michelmore R."/>
        </authorList>
    </citation>
    <scope>NUCLEOTIDE SEQUENCE [LARGE SCALE GENOMIC DNA]</scope>
    <source>
        <strain evidence="1">P6</strain>
    </source>
</reference>
<protein>
    <submittedName>
        <fullName evidence="1">Uncharacterized protein</fullName>
    </submittedName>
</protein>
<comment type="caution">
    <text evidence="1">The sequence shown here is derived from an EMBL/GenBank/DDBJ whole genome shotgun (WGS) entry which is preliminary data.</text>
</comment>
<organism evidence="1 2">
    <name type="scientific">Peronosclerospora sorghi</name>
    <dbReference type="NCBI Taxonomy" id="230839"/>
    <lineage>
        <taxon>Eukaryota</taxon>
        <taxon>Sar</taxon>
        <taxon>Stramenopiles</taxon>
        <taxon>Oomycota</taxon>
        <taxon>Peronosporomycetes</taxon>
        <taxon>Peronosporales</taxon>
        <taxon>Peronosporaceae</taxon>
        <taxon>Peronosclerospora</taxon>
    </lineage>
</organism>
<proteinExistence type="predicted"/>
<evidence type="ECO:0000313" key="2">
    <source>
        <dbReference type="Proteomes" id="UP001163321"/>
    </source>
</evidence>
<gene>
    <name evidence="1" type="ORF">PsorP6_014594</name>
</gene>
<keyword evidence="2" id="KW-1185">Reference proteome</keyword>
<name>A0ACC0VUA0_9STRA</name>
<evidence type="ECO:0000313" key="1">
    <source>
        <dbReference type="EMBL" id="KAI9909318.1"/>
    </source>
</evidence>
<dbReference type="Proteomes" id="UP001163321">
    <property type="component" value="Chromosome 7"/>
</dbReference>